<reference evidence="2 3" key="1">
    <citation type="submission" date="2019-10" db="EMBL/GenBank/DDBJ databases">
        <title>Draft Genome Sequence of the Caffeine Degrading Methylotroph Methylorubrum populi PINKEL.</title>
        <authorList>
            <person name="Dawson S.C."/>
            <person name="Zhang X."/>
            <person name="Wright M.E."/>
            <person name="Sharma G."/>
            <person name="Langner J.T."/>
            <person name="Ditty J.L."/>
            <person name="Subuyuj G.A."/>
        </authorList>
    </citation>
    <scope>NUCLEOTIDE SEQUENCE [LARGE SCALE GENOMIC DNA]</scope>
    <source>
        <strain evidence="2 3">Pinkel</strain>
    </source>
</reference>
<proteinExistence type="predicted"/>
<organism evidence="2 3">
    <name type="scientific">Methylorubrum populi</name>
    <dbReference type="NCBI Taxonomy" id="223967"/>
    <lineage>
        <taxon>Bacteria</taxon>
        <taxon>Pseudomonadati</taxon>
        <taxon>Pseudomonadota</taxon>
        <taxon>Alphaproteobacteria</taxon>
        <taxon>Hyphomicrobiales</taxon>
        <taxon>Methylobacteriaceae</taxon>
        <taxon>Methylorubrum</taxon>
    </lineage>
</organism>
<comment type="caution">
    <text evidence="2">The sequence shown here is derived from an EMBL/GenBank/DDBJ whole genome shotgun (WGS) entry which is preliminary data.</text>
</comment>
<dbReference type="Gene3D" id="3.30.2310.20">
    <property type="entry name" value="RelE-like"/>
    <property type="match status" value="1"/>
</dbReference>
<dbReference type="InterPro" id="IPR035093">
    <property type="entry name" value="RelE/ParE_toxin_dom_sf"/>
</dbReference>
<evidence type="ECO:0000313" key="3">
    <source>
        <dbReference type="Proteomes" id="UP000469949"/>
    </source>
</evidence>
<dbReference type="InterPro" id="IPR007712">
    <property type="entry name" value="RelE/ParE_toxin"/>
</dbReference>
<evidence type="ECO:0000313" key="2">
    <source>
        <dbReference type="EMBL" id="KAB7783330.1"/>
    </source>
</evidence>
<evidence type="ECO:0000256" key="1">
    <source>
        <dbReference type="ARBA" id="ARBA00022649"/>
    </source>
</evidence>
<keyword evidence="1" id="KW-1277">Toxin-antitoxin system</keyword>
<protein>
    <submittedName>
        <fullName evidence="2">Transcriptional regulator XRE family</fullName>
    </submittedName>
</protein>
<dbReference type="PANTHER" id="PTHR38813">
    <property type="match status" value="1"/>
</dbReference>
<dbReference type="InterPro" id="IPR052747">
    <property type="entry name" value="TA_system_RelE_toxin"/>
</dbReference>
<gene>
    <name evidence="2" type="ORF">F8B43_4624</name>
</gene>
<dbReference type="SUPFAM" id="SSF143011">
    <property type="entry name" value="RelE-like"/>
    <property type="match status" value="1"/>
</dbReference>
<name>A0A833N0A4_9HYPH</name>
<dbReference type="EMBL" id="WEKV01000018">
    <property type="protein sequence ID" value="KAB7783330.1"/>
    <property type="molecule type" value="Genomic_DNA"/>
</dbReference>
<dbReference type="AlphaFoldDB" id="A0A833N0A4"/>
<dbReference type="Proteomes" id="UP000469949">
    <property type="component" value="Unassembled WGS sequence"/>
</dbReference>
<dbReference type="PANTHER" id="PTHR38813:SF1">
    <property type="entry name" value="TOXIN RELE1-RELATED"/>
    <property type="match status" value="1"/>
</dbReference>
<dbReference type="Pfam" id="PF05016">
    <property type="entry name" value="ParE_toxin"/>
    <property type="match status" value="1"/>
</dbReference>
<accession>A0A833N0A4</accession>
<sequence length="86" mass="9576">MHMAEVVYSKAALRALIRLPTDVSRKIRLKIEQYAAKPESLANNVKALRGEPGVLRLRVGDWRVLFTEEGTVVAVIKSAPRGDAYD</sequence>